<dbReference type="STRING" id="553466.SAMN04487950_2504"/>
<dbReference type="Pfam" id="PF00970">
    <property type="entry name" value="FAD_binding_6"/>
    <property type="match status" value="1"/>
</dbReference>
<organism evidence="2 3">
    <name type="scientific">Halogranum rubrum</name>
    <dbReference type="NCBI Taxonomy" id="553466"/>
    <lineage>
        <taxon>Archaea</taxon>
        <taxon>Methanobacteriati</taxon>
        <taxon>Methanobacteriota</taxon>
        <taxon>Stenosarchaea group</taxon>
        <taxon>Halobacteria</taxon>
        <taxon>Halobacteriales</taxon>
        <taxon>Haloferacaceae</taxon>
    </lineage>
</organism>
<dbReference type="InterPro" id="IPR017938">
    <property type="entry name" value="Riboflavin_synthase-like_b-brl"/>
</dbReference>
<dbReference type="PANTHER" id="PTHR47354">
    <property type="entry name" value="NADH OXIDOREDUCTASE HCR"/>
    <property type="match status" value="1"/>
</dbReference>
<sequence length="240" mass="27049">MTYETTVADVHEVTPDVKQFRLVADDHTFEFRPGQHTTVHFEEDGEEVVRPYTATNRPGTDELTLAIRRYDDGTASVWMHERERGDTVDVGDVEGELYVRDFDSDVAFVATGTGITPMAAMLDAYAEEGTGTAHLFVGEKTQEDLIYRETFTRLAASNENVEVTYTLSDEEWDGPTGHVQDHVVDELDTLDDTDFYVCGVPEMVVDTTELLKDEGVDDERIYTEGWEDDEVVDEAEEAEN</sequence>
<dbReference type="PROSITE" id="PS51384">
    <property type="entry name" value="FAD_FR"/>
    <property type="match status" value="1"/>
</dbReference>
<keyword evidence="3" id="KW-1185">Reference proteome</keyword>
<dbReference type="Gene3D" id="3.40.50.80">
    <property type="entry name" value="Nucleotide-binding domain of ferredoxin-NADP reductase (FNR) module"/>
    <property type="match status" value="1"/>
</dbReference>
<dbReference type="PRINTS" id="PR00410">
    <property type="entry name" value="PHEHYDRXLASE"/>
</dbReference>
<dbReference type="Proteomes" id="UP000199607">
    <property type="component" value="Unassembled WGS sequence"/>
</dbReference>
<dbReference type="Pfam" id="PF00175">
    <property type="entry name" value="NAD_binding_1"/>
    <property type="match status" value="1"/>
</dbReference>
<dbReference type="InterPro" id="IPR050415">
    <property type="entry name" value="MRET"/>
</dbReference>
<dbReference type="GO" id="GO:0016491">
    <property type="term" value="F:oxidoreductase activity"/>
    <property type="evidence" value="ECO:0007669"/>
    <property type="project" value="InterPro"/>
</dbReference>
<dbReference type="InterPro" id="IPR008333">
    <property type="entry name" value="Cbr1-like_FAD-bd_dom"/>
</dbReference>
<dbReference type="InterPro" id="IPR001433">
    <property type="entry name" value="OxRdtase_FAD/NAD-bd"/>
</dbReference>
<dbReference type="AlphaFoldDB" id="A0A1I4F0H6"/>
<proteinExistence type="predicted"/>
<evidence type="ECO:0000313" key="3">
    <source>
        <dbReference type="Proteomes" id="UP000199607"/>
    </source>
</evidence>
<dbReference type="Gene3D" id="2.40.30.10">
    <property type="entry name" value="Translation factors"/>
    <property type="match status" value="1"/>
</dbReference>
<protein>
    <submittedName>
        <fullName evidence="2">Ferredoxin-NADP reductase</fullName>
    </submittedName>
</protein>
<reference evidence="3" key="1">
    <citation type="submission" date="2016-10" db="EMBL/GenBank/DDBJ databases">
        <authorList>
            <person name="Varghese N."/>
            <person name="Submissions S."/>
        </authorList>
    </citation>
    <scope>NUCLEOTIDE SEQUENCE [LARGE SCALE GENOMIC DNA]</scope>
    <source>
        <strain evidence="3">CGMCC 1.7738</strain>
    </source>
</reference>
<evidence type="ECO:0000313" key="2">
    <source>
        <dbReference type="EMBL" id="SFL10943.1"/>
    </source>
</evidence>
<dbReference type="SUPFAM" id="SSF63380">
    <property type="entry name" value="Riboflavin synthase domain-like"/>
    <property type="match status" value="1"/>
</dbReference>
<accession>A0A1I4F0H6</accession>
<dbReference type="InterPro" id="IPR001709">
    <property type="entry name" value="Flavoprot_Pyr_Nucl_cyt_Rdtase"/>
</dbReference>
<dbReference type="PRINTS" id="PR00371">
    <property type="entry name" value="FPNCR"/>
</dbReference>
<dbReference type="EMBL" id="FOTC01000002">
    <property type="protein sequence ID" value="SFL10943.1"/>
    <property type="molecule type" value="Genomic_DNA"/>
</dbReference>
<feature type="domain" description="FAD-binding FR-type" evidence="1">
    <location>
        <begin position="1"/>
        <end position="100"/>
    </location>
</feature>
<dbReference type="PANTHER" id="PTHR47354:SF5">
    <property type="entry name" value="PROTEIN RFBI"/>
    <property type="match status" value="1"/>
</dbReference>
<name>A0A1I4F0H6_9EURY</name>
<dbReference type="RefSeq" id="WP_089869756.1">
    <property type="nucleotide sequence ID" value="NZ_FOTC01000002.1"/>
</dbReference>
<dbReference type="SUPFAM" id="SSF52343">
    <property type="entry name" value="Ferredoxin reductase-like, C-terminal NADP-linked domain"/>
    <property type="match status" value="1"/>
</dbReference>
<dbReference type="InterPro" id="IPR017927">
    <property type="entry name" value="FAD-bd_FR_type"/>
</dbReference>
<gene>
    <name evidence="2" type="ORF">SAMN04487950_2504</name>
</gene>
<evidence type="ECO:0000259" key="1">
    <source>
        <dbReference type="PROSITE" id="PS51384"/>
    </source>
</evidence>
<dbReference type="CDD" id="cd00322">
    <property type="entry name" value="FNR_like"/>
    <property type="match status" value="1"/>
</dbReference>
<dbReference type="InterPro" id="IPR039261">
    <property type="entry name" value="FNR_nucleotide-bd"/>
</dbReference>